<feature type="non-terminal residue" evidence="3">
    <location>
        <position position="1"/>
    </location>
</feature>
<keyword evidence="1" id="KW-0238">DNA-binding</keyword>
<protein>
    <submittedName>
        <fullName evidence="3">Uncharacterized protein</fullName>
    </submittedName>
</protein>
<comment type="caution">
    <text evidence="3">The sequence shown here is derived from an EMBL/GenBank/DDBJ whole genome shotgun (WGS) entry which is preliminary data.</text>
</comment>
<evidence type="ECO:0000256" key="1">
    <source>
        <dbReference type="ARBA" id="ARBA00023125"/>
    </source>
</evidence>
<keyword evidence="4" id="KW-1185">Reference proteome</keyword>
<organism evidence="3 4">
    <name type="scientific">Characodon lateralis</name>
    <dbReference type="NCBI Taxonomy" id="208331"/>
    <lineage>
        <taxon>Eukaryota</taxon>
        <taxon>Metazoa</taxon>
        <taxon>Chordata</taxon>
        <taxon>Craniata</taxon>
        <taxon>Vertebrata</taxon>
        <taxon>Euteleostomi</taxon>
        <taxon>Actinopterygii</taxon>
        <taxon>Neopterygii</taxon>
        <taxon>Teleostei</taxon>
        <taxon>Neoteleostei</taxon>
        <taxon>Acanthomorphata</taxon>
        <taxon>Ovalentaria</taxon>
        <taxon>Atherinomorphae</taxon>
        <taxon>Cyprinodontiformes</taxon>
        <taxon>Goodeidae</taxon>
        <taxon>Characodon</taxon>
    </lineage>
</organism>
<proteinExistence type="predicted"/>
<gene>
    <name evidence="3" type="ORF">CHARACLAT_033605</name>
</gene>
<dbReference type="SUPFAM" id="SSF47823">
    <property type="entry name" value="lambda integrase-like, N-terminal domain"/>
    <property type="match status" value="1"/>
</dbReference>
<dbReference type="InterPro" id="IPR010998">
    <property type="entry name" value="Integrase_recombinase_N"/>
</dbReference>
<accession>A0ABU7EZF9</accession>
<reference evidence="3 4" key="1">
    <citation type="submission" date="2021-06" db="EMBL/GenBank/DDBJ databases">
        <authorList>
            <person name="Palmer J.M."/>
        </authorList>
    </citation>
    <scope>NUCLEOTIDE SEQUENCE [LARGE SCALE GENOMIC DNA]</scope>
    <source>
        <strain evidence="3 4">CL_MEX2019</strain>
        <tissue evidence="3">Muscle</tissue>
    </source>
</reference>
<sequence>VRESSSGSFRHTGERTMPVVVLTEPTGGSTVRSERLCSQPVAENAPLCLSTSYADPAVPGLNPRGTALSDSRSPRAQKRAMISEPAAAGVRSPLAAAVERGCTPPGGRGDQERPRVRSTSLGLAAERERLERLGLLHNVMRIIQGARAASTTASYASKWAAFQRWCAEKGVEPFHVH</sequence>
<name>A0ABU7EZF9_9TELE</name>
<evidence type="ECO:0000313" key="3">
    <source>
        <dbReference type="EMBL" id="MED6292406.1"/>
    </source>
</evidence>
<dbReference type="PANTHER" id="PTHR33066">
    <property type="entry name" value="INTEGRASE_SAM-LIKE_N DOMAIN-CONTAINING PROTEIN"/>
    <property type="match status" value="1"/>
</dbReference>
<evidence type="ECO:0000313" key="4">
    <source>
        <dbReference type="Proteomes" id="UP001352852"/>
    </source>
</evidence>
<feature type="region of interest" description="Disordered" evidence="2">
    <location>
        <begin position="60"/>
        <end position="95"/>
    </location>
</feature>
<evidence type="ECO:0000256" key="2">
    <source>
        <dbReference type="SAM" id="MobiDB-lite"/>
    </source>
</evidence>
<dbReference type="PANTHER" id="PTHR33066:SF2">
    <property type="entry name" value="FILAGGRIN-2-LIKE"/>
    <property type="match status" value="1"/>
</dbReference>
<dbReference type="EMBL" id="JAHUTJ010073238">
    <property type="protein sequence ID" value="MED6292406.1"/>
    <property type="molecule type" value="Genomic_DNA"/>
</dbReference>
<dbReference type="Gene3D" id="1.10.150.130">
    <property type="match status" value="1"/>
</dbReference>
<dbReference type="Proteomes" id="UP001352852">
    <property type="component" value="Unassembled WGS sequence"/>
</dbReference>